<keyword evidence="2 5" id="KW-0812">Transmembrane</keyword>
<dbReference type="SUPFAM" id="SSF144083">
    <property type="entry name" value="Magnesium transport protein CorA, transmembrane region"/>
    <property type="match status" value="1"/>
</dbReference>
<evidence type="ECO:0000313" key="6">
    <source>
        <dbReference type="EMBL" id="KAJ5497543.1"/>
    </source>
</evidence>
<accession>A0A9X0C4A9</accession>
<keyword evidence="4 5" id="KW-0472">Membrane</keyword>
<gene>
    <name evidence="6" type="ORF">N7463_009530</name>
</gene>
<keyword evidence="7" id="KW-1185">Reference proteome</keyword>
<reference evidence="6" key="2">
    <citation type="journal article" date="2023" name="IMA Fungus">
        <title>Comparative genomic study of the Penicillium genus elucidates a diverse pangenome and 15 lateral gene transfer events.</title>
        <authorList>
            <person name="Petersen C."/>
            <person name="Sorensen T."/>
            <person name="Nielsen M.R."/>
            <person name="Sondergaard T.E."/>
            <person name="Sorensen J.L."/>
            <person name="Fitzpatrick D.A."/>
            <person name="Frisvad J.C."/>
            <person name="Nielsen K.L."/>
        </authorList>
    </citation>
    <scope>NUCLEOTIDE SEQUENCE</scope>
    <source>
        <strain evidence="6">IBT 29495</strain>
    </source>
</reference>
<evidence type="ECO:0000313" key="7">
    <source>
        <dbReference type="Proteomes" id="UP001149954"/>
    </source>
</evidence>
<dbReference type="GO" id="GO:0046873">
    <property type="term" value="F:metal ion transmembrane transporter activity"/>
    <property type="evidence" value="ECO:0007669"/>
    <property type="project" value="InterPro"/>
</dbReference>
<dbReference type="OrthoDB" id="5207033at2759"/>
<keyword evidence="3 5" id="KW-1133">Transmembrane helix</keyword>
<dbReference type="InterPro" id="IPR045863">
    <property type="entry name" value="CorA_TM1_TM2"/>
</dbReference>
<dbReference type="GO" id="GO:0016020">
    <property type="term" value="C:membrane"/>
    <property type="evidence" value="ECO:0007669"/>
    <property type="project" value="UniProtKB-SubCell"/>
</dbReference>
<evidence type="ECO:0000256" key="3">
    <source>
        <dbReference type="ARBA" id="ARBA00022989"/>
    </source>
</evidence>
<evidence type="ECO:0000256" key="1">
    <source>
        <dbReference type="ARBA" id="ARBA00004141"/>
    </source>
</evidence>
<evidence type="ECO:0008006" key="8">
    <source>
        <dbReference type="Google" id="ProtNLM"/>
    </source>
</evidence>
<dbReference type="Pfam" id="PF01544">
    <property type="entry name" value="CorA"/>
    <property type="match status" value="1"/>
</dbReference>
<proteinExistence type="predicted"/>
<evidence type="ECO:0000256" key="4">
    <source>
        <dbReference type="ARBA" id="ARBA00023136"/>
    </source>
</evidence>
<evidence type="ECO:0000256" key="2">
    <source>
        <dbReference type="ARBA" id="ARBA00022692"/>
    </source>
</evidence>
<feature type="transmembrane region" description="Helical" evidence="5">
    <location>
        <begin position="287"/>
        <end position="307"/>
    </location>
</feature>
<dbReference type="EMBL" id="JAPWDS010000005">
    <property type="protein sequence ID" value="KAJ5497543.1"/>
    <property type="molecule type" value="Genomic_DNA"/>
</dbReference>
<dbReference type="Gene3D" id="1.20.58.340">
    <property type="entry name" value="Magnesium transport protein CorA, transmembrane region"/>
    <property type="match status" value="1"/>
</dbReference>
<organism evidence="6 7">
    <name type="scientific">Penicillium fimorum</name>
    <dbReference type="NCBI Taxonomy" id="1882269"/>
    <lineage>
        <taxon>Eukaryota</taxon>
        <taxon>Fungi</taxon>
        <taxon>Dikarya</taxon>
        <taxon>Ascomycota</taxon>
        <taxon>Pezizomycotina</taxon>
        <taxon>Eurotiomycetes</taxon>
        <taxon>Eurotiomycetidae</taxon>
        <taxon>Eurotiales</taxon>
        <taxon>Aspergillaceae</taxon>
        <taxon>Penicillium</taxon>
    </lineage>
</organism>
<evidence type="ECO:0000256" key="5">
    <source>
        <dbReference type="SAM" id="Phobius"/>
    </source>
</evidence>
<feature type="transmembrane region" description="Helical" evidence="5">
    <location>
        <begin position="250"/>
        <end position="272"/>
    </location>
</feature>
<sequence>MPERWWSDSFKKSNGYFGCETTRQAEIVTGFNTWAYFETKYTRSNVLYEWTKLNIFTRWVSSTKQTFLLLFDPKLSLRESILQSLSKTAISQLTVPFWPYPYVLEVLACLEEPAVWAIRDHVRDIEKEFHPSKAPRPEYRRLHDIARHAIHVSENLDVSVQNIETILKHYDLYIVSQGSDSYFGADEDIRNQIDFFRGYTANLRFRSISNEKRLQNEIQLAFNIVAQANAGISVEIGRAAQIDNSTMKTIAFVTLAFLPPTFISSIFSMSFFQCGGDNGWGMSDKFWLYWVFAIPTTVGTILVWQYWHKIFPGVHHRKPVVVPMLKEHA</sequence>
<comment type="subcellular location">
    <subcellularLocation>
        <location evidence="1">Membrane</location>
        <topology evidence="1">Multi-pass membrane protein</topology>
    </subcellularLocation>
</comment>
<name>A0A9X0C4A9_9EURO</name>
<reference evidence="6" key="1">
    <citation type="submission" date="2022-12" db="EMBL/GenBank/DDBJ databases">
        <authorList>
            <person name="Petersen C."/>
        </authorList>
    </citation>
    <scope>NUCLEOTIDE SEQUENCE</scope>
    <source>
        <strain evidence="6">IBT 29495</strain>
    </source>
</reference>
<protein>
    <recommendedName>
        <fullName evidence="8">Mg2+ transporter protein, CorA-like/Zinc transport protein ZntB</fullName>
    </recommendedName>
</protein>
<dbReference type="AlphaFoldDB" id="A0A9X0C4A9"/>
<comment type="caution">
    <text evidence="6">The sequence shown here is derived from an EMBL/GenBank/DDBJ whole genome shotgun (WGS) entry which is preliminary data.</text>
</comment>
<dbReference type="Proteomes" id="UP001149954">
    <property type="component" value="Unassembled WGS sequence"/>
</dbReference>
<dbReference type="InterPro" id="IPR002523">
    <property type="entry name" value="MgTranspt_CorA/ZnTranspt_ZntB"/>
</dbReference>